<dbReference type="Pfam" id="PF20766">
    <property type="entry name" value="DUF447_C"/>
    <property type="match status" value="1"/>
</dbReference>
<dbReference type="InterPro" id="IPR012349">
    <property type="entry name" value="Split_barrel_FMN-bd"/>
</dbReference>
<dbReference type="InterPro" id="IPR049288">
    <property type="entry name" value="DUF447_C"/>
</dbReference>
<dbReference type="InterPro" id="IPR007386">
    <property type="entry name" value="DUF447_N"/>
</dbReference>
<protein>
    <submittedName>
        <fullName evidence="3">DUF447 domain-containing protein</fullName>
    </submittedName>
</protein>
<evidence type="ECO:0000259" key="2">
    <source>
        <dbReference type="Pfam" id="PF20766"/>
    </source>
</evidence>
<dbReference type="AlphaFoldDB" id="A0A2W4SNM2"/>
<dbReference type="Gene3D" id="2.30.110.10">
    <property type="entry name" value="Electron Transport, Fmn-binding Protein, Chain A"/>
    <property type="match status" value="1"/>
</dbReference>
<dbReference type="Gene3D" id="1.20.58.290">
    <property type="entry name" value="Hypothetical membrane protein ta0354_69_121"/>
    <property type="match status" value="1"/>
</dbReference>
<dbReference type="SUPFAM" id="SSF50475">
    <property type="entry name" value="FMN-binding split barrel"/>
    <property type="match status" value="1"/>
</dbReference>
<accession>A0A2W4SNM2</accession>
<feature type="domain" description="DUF447" evidence="1">
    <location>
        <begin position="4"/>
        <end position="115"/>
    </location>
</feature>
<feature type="domain" description="DUF447" evidence="2">
    <location>
        <begin position="124"/>
        <end position="176"/>
    </location>
</feature>
<dbReference type="EMBL" id="QJPH01000352">
    <property type="protein sequence ID" value="PZN76770.1"/>
    <property type="molecule type" value="Genomic_DNA"/>
</dbReference>
<comment type="caution">
    <text evidence="3">The sequence shown here is derived from an EMBL/GenBank/DDBJ whole genome shotgun (WGS) entry which is preliminary data.</text>
</comment>
<dbReference type="Proteomes" id="UP000249396">
    <property type="component" value="Unassembled WGS sequence"/>
</dbReference>
<dbReference type="Pfam" id="PF04289">
    <property type="entry name" value="DUF447_N"/>
    <property type="match status" value="1"/>
</dbReference>
<name>A0A2W4SNM2_9GAMM</name>
<gene>
    <name evidence="3" type="ORF">DM484_15890</name>
</gene>
<proteinExistence type="predicted"/>
<evidence type="ECO:0000313" key="3">
    <source>
        <dbReference type="EMBL" id="PZN76770.1"/>
    </source>
</evidence>
<evidence type="ECO:0000259" key="1">
    <source>
        <dbReference type="Pfam" id="PF04289"/>
    </source>
</evidence>
<evidence type="ECO:0000313" key="4">
    <source>
        <dbReference type="Proteomes" id="UP000249396"/>
    </source>
</evidence>
<reference evidence="3 4" key="1">
    <citation type="journal article" date="2018" name="Aquat. Microb. Ecol.">
        <title>Gammaproteobacterial methanotrophs dominate.</title>
        <authorList>
            <person name="Rissanen A.J."/>
            <person name="Saarenheimo J."/>
            <person name="Tiirola M."/>
            <person name="Peura S."/>
            <person name="Aalto S.L."/>
            <person name="Karvinen A."/>
            <person name="Nykanen H."/>
        </authorList>
    </citation>
    <scope>NUCLEOTIDE SEQUENCE [LARGE SCALE GENOMIC DNA]</scope>
    <source>
        <strain evidence="3">AMbin10</strain>
    </source>
</reference>
<organism evidence="3 4">
    <name type="scientific">Candidatus Methylumidiphilus alinenensis</name>
    <dbReference type="NCBI Taxonomy" id="2202197"/>
    <lineage>
        <taxon>Bacteria</taxon>
        <taxon>Pseudomonadati</taxon>
        <taxon>Pseudomonadota</taxon>
        <taxon>Gammaproteobacteria</taxon>
        <taxon>Methylococcales</taxon>
        <taxon>Candidatus Methylumidiphilus</taxon>
    </lineage>
</organism>
<sequence length="192" mass="21666">MILETIVTTHSTEAETHIAPMGVHLADGQMLVMPFRPSVTLENLLATGQAVLNHTDDVRVFAGCLTGRRRWPLVASEKVSVPRLADCLSHVELELVRVEEDALRPKLYCSVVHEANHAPFKGFNRAQYSVLEVAILVSRLGRLPWSKVESELAYLRIGFEKCAGEREKEAWGWLMEKIEGHRNEVINRMVDL</sequence>